<evidence type="ECO:0000256" key="3">
    <source>
        <dbReference type="ARBA" id="ARBA00022692"/>
    </source>
</evidence>
<feature type="transmembrane region" description="Helical" evidence="6">
    <location>
        <begin position="91"/>
        <end position="114"/>
    </location>
</feature>
<evidence type="ECO:0000256" key="2">
    <source>
        <dbReference type="ARBA" id="ARBA00022475"/>
    </source>
</evidence>
<keyword evidence="3 6" id="KW-0812">Transmembrane</keyword>
<comment type="caution">
    <text evidence="8">The sequence shown here is derived from an EMBL/GenBank/DDBJ whole genome shotgun (WGS) entry which is preliminary data.</text>
</comment>
<dbReference type="Proteomes" id="UP000233440">
    <property type="component" value="Unassembled WGS sequence"/>
</dbReference>
<keyword evidence="9" id="KW-1185">Reference proteome</keyword>
<feature type="transmembrane region" description="Helical" evidence="6">
    <location>
        <begin position="46"/>
        <end position="65"/>
    </location>
</feature>
<dbReference type="EMBL" id="PIQO01000007">
    <property type="protein sequence ID" value="PKR85038.1"/>
    <property type="molecule type" value="Genomic_DNA"/>
</dbReference>
<feature type="domain" description="RDD" evidence="7">
    <location>
        <begin position="7"/>
        <end position="127"/>
    </location>
</feature>
<dbReference type="AlphaFoldDB" id="A0A2N3LK83"/>
<comment type="subcellular location">
    <subcellularLocation>
        <location evidence="1">Cell membrane</location>
        <topology evidence="1">Multi-pass membrane protein</topology>
    </subcellularLocation>
</comment>
<evidence type="ECO:0000259" key="7">
    <source>
        <dbReference type="Pfam" id="PF06271"/>
    </source>
</evidence>
<proteinExistence type="predicted"/>
<dbReference type="Pfam" id="PF06271">
    <property type="entry name" value="RDD"/>
    <property type="match status" value="1"/>
</dbReference>
<evidence type="ECO:0000256" key="4">
    <source>
        <dbReference type="ARBA" id="ARBA00022989"/>
    </source>
</evidence>
<accession>A0A2N3LK83</accession>
<dbReference type="InterPro" id="IPR010432">
    <property type="entry name" value="RDD"/>
</dbReference>
<evidence type="ECO:0000313" key="8">
    <source>
        <dbReference type="EMBL" id="PKR85038.1"/>
    </source>
</evidence>
<evidence type="ECO:0000256" key="5">
    <source>
        <dbReference type="ARBA" id="ARBA00023136"/>
    </source>
</evidence>
<dbReference type="GO" id="GO:0005886">
    <property type="term" value="C:plasma membrane"/>
    <property type="evidence" value="ECO:0007669"/>
    <property type="project" value="UniProtKB-SubCell"/>
</dbReference>
<evidence type="ECO:0000256" key="1">
    <source>
        <dbReference type="ARBA" id="ARBA00004651"/>
    </source>
</evidence>
<keyword evidence="2" id="KW-1003">Cell membrane</keyword>
<organism evidence="8 9">
    <name type="scientific">Heyndrickxia camelliae</name>
    <dbReference type="NCBI Taxonomy" id="1707093"/>
    <lineage>
        <taxon>Bacteria</taxon>
        <taxon>Bacillati</taxon>
        <taxon>Bacillota</taxon>
        <taxon>Bacilli</taxon>
        <taxon>Bacillales</taxon>
        <taxon>Bacillaceae</taxon>
        <taxon>Heyndrickxia</taxon>
    </lineage>
</organism>
<reference evidence="8 9" key="1">
    <citation type="submission" date="2017-11" db="EMBL/GenBank/DDBJ databases">
        <title>Bacillus camelliae sp. nov., isolated from pu'er tea.</title>
        <authorList>
            <person name="Niu L."/>
        </authorList>
    </citation>
    <scope>NUCLEOTIDE SEQUENCE [LARGE SCALE GENOMIC DNA]</scope>
    <source>
        <strain evidence="8 9">7578-1</strain>
    </source>
</reference>
<dbReference type="InterPro" id="IPR051791">
    <property type="entry name" value="Pra-immunoreactive"/>
</dbReference>
<name>A0A2N3LK83_9BACI</name>
<keyword evidence="4 6" id="KW-1133">Transmembrane helix</keyword>
<dbReference type="PANTHER" id="PTHR36115:SF9">
    <property type="entry name" value="LMO1584 PROTEIN"/>
    <property type="match status" value="1"/>
</dbReference>
<dbReference type="PANTHER" id="PTHR36115">
    <property type="entry name" value="PROLINE-RICH ANTIGEN HOMOLOG-RELATED"/>
    <property type="match status" value="1"/>
</dbReference>
<protein>
    <submittedName>
        <fullName evidence="8">RDD family protein</fullName>
    </submittedName>
</protein>
<sequence length="142" mass="15653">MKLFENPAGFWRRFGALILDGIVFMIIGFLFIGIDNKDTRDSINGVVQLIYQTALPIIWFGYTLGKRALGIRIVKKDGGTPTIGTMLLRNIVGGIVYGITFGIALIVSIFMVAIREDKRSIHDFIAGTYVTSNPPSKEGLVD</sequence>
<keyword evidence="5 6" id="KW-0472">Membrane</keyword>
<evidence type="ECO:0000256" key="6">
    <source>
        <dbReference type="SAM" id="Phobius"/>
    </source>
</evidence>
<evidence type="ECO:0000313" key="9">
    <source>
        <dbReference type="Proteomes" id="UP000233440"/>
    </source>
</evidence>
<dbReference type="OrthoDB" id="1787043at2"/>
<feature type="transmembrane region" description="Helical" evidence="6">
    <location>
        <begin position="14"/>
        <end position="34"/>
    </location>
</feature>
<gene>
    <name evidence="8" type="ORF">CWO92_11085</name>
</gene>